<sequence>MISYRNIYLKIFFFATVTFLASSCAKESSRTTGWEYNNSKNGGFQVNTKYGEQPVGPGLKLVEGGTFTMGRTSDNPMYDWDNIPRRVTVPSFYIDETEVANVDYVEYLYWLSRVFGTDYPEVYRKALPDTLVWREKLAYNEPLVETYFRHPAYRNYPVVGVSWVQANEYCLWRTDRVNEMLLIREGILDFDPDQRNENNFNTEAYLAGQYEGLVNKPLKDLNPSGTGERRARLEDGIMVPKYRLPTEAEWEFAALGLVGNTVYERIVERRVYPWNGTIVRSDQKKYYGQFLANFKRGRGDYMGVAGSLNDGADLPAEVASYWPNDYGLYNMAGNVAEWVLDVYRPLTFEDMADYAPYRGNVFTTKVTDEEGFLAPKDSLGRIKYREVTTEESKDRFNYRSANQINYLDGDYQSTINPDWTTIPADSVNTTNMMYEYAKTSLVSDKSRVYKGGSWRDPAYYLSPATRRYLDQNLSTNYIGFRCAMGKVGGAYSSSKGK</sequence>
<name>A0A0S7C743_9BACT</name>
<organism evidence="3">
    <name type="scientific">Lentimicrobium saccharophilum</name>
    <dbReference type="NCBI Taxonomy" id="1678841"/>
    <lineage>
        <taxon>Bacteria</taxon>
        <taxon>Pseudomonadati</taxon>
        <taxon>Bacteroidota</taxon>
        <taxon>Bacteroidia</taxon>
        <taxon>Bacteroidales</taxon>
        <taxon>Lentimicrobiaceae</taxon>
        <taxon>Lentimicrobium</taxon>
    </lineage>
</organism>
<reference evidence="3" key="1">
    <citation type="journal article" date="2015" name="Genome Announc.">
        <title>Draft Genome Sequence of Bacteroidales Strain TBC1, a Novel Isolate from a Methanogenic Wastewater Treatment System.</title>
        <authorList>
            <person name="Tourlousse D.M."/>
            <person name="Matsuura N."/>
            <person name="Sun L."/>
            <person name="Toyonaga M."/>
            <person name="Kuroda K."/>
            <person name="Ohashi A."/>
            <person name="Cruz R."/>
            <person name="Yamaguchi T."/>
            <person name="Sekiguchi Y."/>
        </authorList>
    </citation>
    <scope>NUCLEOTIDE SEQUENCE [LARGE SCALE GENOMIC DNA]</scope>
    <source>
        <strain evidence="3">TBC1</strain>
    </source>
</reference>
<dbReference type="InterPro" id="IPR051043">
    <property type="entry name" value="Sulfatase_Mod_Factor_Kinase"/>
</dbReference>
<protein>
    <submittedName>
        <fullName evidence="3">Sulfatase-modifying factor enzyme 1</fullName>
    </submittedName>
</protein>
<evidence type="ECO:0000313" key="4">
    <source>
        <dbReference type="Proteomes" id="UP000053091"/>
    </source>
</evidence>
<gene>
    <name evidence="3" type="ORF">TBC1_12827</name>
</gene>
<evidence type="ECO:0000313" key="3">
    <source>
        <dbReference type="EMBL" id="GAP45011.1"/>
    </source>
</evidence>
<dbReference type="PANTHER" id="PTHR23150">
    <property type="entry name" value="SULFATASE MODIFYING FACTOR 1, 2"/>
    <property type="match status" value="1"/>
</dbReference>
<dbReference type="AlphaFoldDB" id="A0A0S7C743"/>
<accession>A0A0S7C743</accession>
<dbReference type="PROSITE" id="PS51257">
    <property type="entry name" value="PROKAR_LIPOPROTEIN"/>
    <property type="match status" value="1"/>
</dbReference>
<keyword evidence="1" id="KW-0732">Signal</keyword>
<dbReference type="GO" id="GO:0120147">
    <property type="term" value="F:formylglycine-generating oxidase activity"/>
    <property type="evidence" value="ECO:0007669"/>
    <property type="project" value="TreeGrafter"/>
</dbReference>
<dbReference type="InterPro" id="IPR042095">
    <property type="entry name" value="SUMF_sf"/>
</dbReference>
<dbReference type="InterPro" id="IPR005532">
    <property type="entry name" value="SUMF_dom"/>
</dbReference>
<dbReference type="SUPFAM" id="SSF56436">
    <property type="entry name" value="C-type lectin-like"/>
    <property type="match status" value="1"/>
</dbReference>
<evidence type="ECO:0000259" key="2">
    <source>
        <dbReference type="Pfam" id="PF03781"/>
    </source>
</evidence>
<dbReference type="RefSeq" id="WP_062045039.1">
    <property type="nucleotide sequence ID" value="NZ_DF968183.1"/>
</dbReference>
<dbReference type="Proteomes" id="UP000053091">
    <property type="component" value="Unassembled WGS sequence"/>
</dbReference>
<dbReference type="InterPro" id="IPR016187">
    <property type="entry name" value="CTDL_fold"/>
</dbReference>
<dbReference type="Pfam" id="PF03781">
    <property type="entry name" value="FGE-sulfatase"/>
    <property type="match status" value="1"/>
</dbReference>
<dbReference type="PATRIC" id="fig|1678841.3.peg.3584"/>
<dbReference type="EMBL" id="DF968183">
    <property type="protein sequence ID" value="GAP45011.1"/>
    <property type="molecule type" value="Genomic_DNA"/>
</dbReference>
<feature type="signal peptide" evidence="1">
    <location>
        <begin position="1"/>
        <end position="21"/>
    </location>
</feature>
<feature type="domain" description="Sulfatase-modifying factor enzyme-like" evidence="2">
    <location>
        <begin position="61"/>
        <end position="357"/>
    </location>
</feature>
<dbReference type="STRING" id="1678841.TBC1_12827"/>
<dbReference type="PANTHER" id="PTHR23150:SF19">
    <property type="entry name" value="FORMYLGLYCINE-GENERATING ENZYME"/>
    <property type="match status" value="1"/>
</dbReference>
<feature type="chain" id="PRO_5006633639" evidence="1">
    <location>
        <begin position="22"/>
        <end position="497"/>
    </location>
</feature>
<dbReference type="Gene3D" id="3.90.1580.10">
    <property type="entry name" value="paralog of FGE (formylglycine-generating enzyme)"/>
    <property type="match status" value="1"/>
</dbReference>
<evidence type="ECO:0000256" key="1">
    <source>
        <dbReference type="SAM" id="SignalP"/>
    </source>
</evidence>
<dbReference type="OrthoDB" id="9768004at2"/>
<keyword evidence="4" id="KW-1185">Reference proteome</keyword>
<proteinExistence type="predicted"/>